<protein>
    <submittedName>
        <fullName evidence="3">Zinc finger MYM-type protein 1-like</fullName>
    </submittedName>
</protein>
<keyword evidence="2" id="KW-1185">Reference proteome</keyword>
<proteinExistence type="predicted"/>
<dbReference type="InterPro" id="IPR055298">
    <property type="entry name" value="AtLOH3-like"/>
</dbReference>
<dbReference type="SUPFAM" id="SSF53098">
    <property type="entry name" value="Ribonuclease H-like"/>
    <property type="match status" value="1"/>
</dbReference>
<accession>A0AB40CCL6</accession>
<organism evidence="2 3">
    <name type="scientific">Dioscorea cayennensis subsp. rotundata</name>
    <name type="common">White Guinea yam</name>
    <name type="synonym">Dioscorea rotundata</name>
    <dbReference type="NCBI Taxonomy" id="55577"/>
    <lineage>
        <taxon>Eukaryota</taxon>
        <taxon>Viridiplantae</taxon>
        <taxon>Streptophyta</taxon>
        <taxon>Embryophyta</taxon>
        <taxon>Tracheophyta</taxon>
        <taxon>Spermatophyta</taxon>
        <taxon>Magnoliopsida</taxon>
        <taxon>Liliopsida</taxon>
        <taxon>Dioscoreales</taxon>
        <taxon>Dioscoreaceae</taxon>
        <taxon>Dioscorea</taxon>
    </lineage>
</organism>
<evidence type="ECO:0000259" key="1">
    <source>
        <dbReference type="Pfam" id="PF14291"/>
    </source>
</evidence>
<dbReference type="AlphaFoldDB" id="A0AB40CCL6"/>
<dbReference type="RefSeq" id="XP_039136139.1">
    <property type="nucleotide sequence ID" value="XM_039280205.1"/>
</dbReference>
<feature type="domain" description="DUF4371" evidence="1">
    <location>
        <begin position="4"/>
        <end position="176"/>
    </location>
</feature>
<evidence type="ECO:0000313" key="2">
    <source>
        <dbReference type="Proteomes" id="UP001515500"/>
    </source>
</evidence>
<dbReference type="PANTHER" id="PTHR11697">
    <property type="entry name" value="GENERAL TRANSCRIPTION FACTOR 2-RELATED ZINC FINGER PROTEIN"/>
    <property type="match status" value="1"/>
</dbReference>
<dbReference type="InterPro" id="IPR012337">
    <property type="entry name" value="RNaseH-like_sf"/>
</dbReference>
<dbReference type="GeneID" id="120273560"/>
<dbReference type="InterPro" id="IPR025398">
    <property type="entry name" value="DUF4371"/>
</dbReference>
<reference evidence="3" key="1">
    <citation type="submission" date="2025-08" db="UniProtKB">
        <authorList>
            <consortium name="RefSeq"/>
        </authorList>
    </citation>
    <scope>IDENTIFICATION</scope>
</reference>
<sequence length="595" mass="68011">MEVAYRIRLTAILDVTHFLLKQGLPFRGNYESSNSLNKGNFLELLDWYSLQNLEVWKIVNQNAPGNNQLTSPKIQKELANACATEITRVIVDDIGDNYFSLMVDEAQDASIKQQMGVVLRYVNKNGHVIERFLALVHVSDTSAISLKNAIDYLFAKHKLSLSRLKGQGYDGASNMRVVIAVSKENRIVSDFFQYVNMIVNATGASCKSRDQLRQHHHDRLVEQLEKVEIVSGNGKNQESSLARPGDTRWGSHYTTILQLISMWTSILEVLQNVHDDGASSNNRGIVASLIDKMENYQFVFVMYLMRCLLGMTNGLSLALQQKDQNIVLAMRLIEAVKARLQHFRETGWDEFLGEVISFCKGNSIDVPNMEDNMPIHGRSRREGQFITHFHHYRVEIFCEVINLISLEMLNRFPEASTELLLLVSCLDPRDSFSKFNIHKLLRLAELYPEDFSVTERMMLEDQLATFIYDVRHDDDFANIGDLGGFPIKMVDTSKCTIFLLVYHLIELALVLPVATANVERAFLVMNIVKTDLRNKMGDEWMHDSMIVYIEKEVFATIDNEAILQCFQKMQTRRIQLPPLSSMRRTDGNSNSSVHR</sequence>
<dbReference type="Proteomes" id="UP001515500">
    <property type="component" value="Chromosome 2"/>
</dbReference>
<dbReference type="PANTHER" id="PTHR11697:SF230">
    <property type="entry name" value="ZINC FINGER, MYM DOMAIN CONTAINING 1"/>
    <property type="match status" value="1"/>
</dbReference>
<dbReference type="Pfam" id="PF14291">
    <property type="entry name" value="DUF4371"/>
    <property type="match status" value="1"/>
</dbReference>
<name>A0AB40CCL6_DIOCR</name>
<evidence type="ECO:0000313" key="3">
    <source>
        <dbReference type="RefSeq" id="XP_039136139.1"/>
    </source>
</evidence>
<gene>
    <name evidence="3" type="primary">LOC120273560</name>
</gene>